<dbReference type="GO" id="GO:0005634">
    <property type="term" value="C:nucleus"/>
    <property type="evidence" value="ECO:0007669"/>
    <property type="project" value="UniProtKB-SubCell"/>
</dbReference>
<comment type="function">
    <text evidence="5">Catalyzes the hydrolysis of N-formyl-L-kynurenine to L-kynurenine, the second step in the kynurenine pathway of tryptophan degradation. Kynurenine may be further oxidized to nicotinic acid, NAD(H) and NADP(H). Required for elimination of toxic metabolites.</text>
</comment>
<dbReference type="InterPro" id="IPR050300">
    <property type="entry name" value="GDXG_lipolytic_enzyme"/>
</dbReference>
<dbReference type="InterPro" id="IPR049492">
    <property type="entry name" value="BD-FAE-like_dom"/>
</dbReference>
<feature type="domain" description="BD-FAE-like" evidence="7">
    <location>
        <begin position="358"/>
        <end position="455"/>
    </location>
</feature>
<dbReference type="OrthoDB" id="433474at2759"/>
<evidence type="ECO:0000313" key="8">
    <source>
        <dbReference type="Ensembl" id="ENSFTIP00000000571.1"/>
    </source>
</evidence>
<evidence type="ECO:0000256" key="6">
    <source>
        <dbReference type="SAM" id="MobiDB-lite"/>
    </source>
</evidence>
<keyword evidence="2 5" id="KW-0378">Hydrolase</keyword>
<keyword evidence="3 5" id="KW-0823">Tryptophan catabolism</keyword>
<feature type="compositionally biased region" description="Low complexity" evidence="6">
    <location>
        <begin position="134"/>
        <end position="147"/>
    </location>
</feature>
<feature type="compositionally biased region" description="Basic and acidic residues" evidence="6">
    <location>
        <begin position="164"/>
        <end position="182"/>
    </location>
</feature>
<evidence type="ECO:0000259" key="7">
    <source>
        <dbReference type="Pfam" id="PF20434"/>
    </source>
</evidence>
<feature type="compositionally biased region" description="Low complexity" evidence="6">
    <location>
        <begin position="66"/>
        <end position="88"/>
    </location>
</feature>
<dbReference type="AlphaFoldDB" id="A0A8C4TPT3"/>
<keyword evidence="1 5" id="KW-0963">Cytoplasm</keyword>
<dbReference type="HAMAP" id="MF_03014">
    <property type="entry name" value="KFase"/>
    <property type="match status" value="1"/>
</dbReference>
<comment type="similarity">
    <text evidence="5">Belongs to the kynurenine formamidase family.</text>
</comment>
<evidence type="ECO:0000256" key="2">
    <source>
        <dbReference type="ARBA" id="ARBA00022801"/>
    </source>
</evidence>
<dbReference type="Ensembl" id="ENSFTIT00000000600.1">
    <property type="protein sequence ID" value="ENSFTIP00000000571.1"/>
    <property type="gene ID" value="ENSFTIG00000000401.1"/>
</dbReference>
<dbReference type="FunFam" id="3.40.50.1820:FF:000134">
    <property type="entry name" value="Kynurenine formamidase"/>
    <property type="match status" value="1"/>
</dbReference>
<feature type="active site" evidence="5">
    <location>
        <position position="561"/>
    </location>
</feature>
<evidence type="ECO:0000313" key="9">
    <source>
        <dbReference type="Proteomes" id="UP000694562"/>
    </source>
</evidence>
<feature type="region of interest" description="Disordered" evidence="6">
    <location>
        <begin position="252"/>
        <end position="271"/>
    </location>
</feature>
<dbReference type="InterPro" id="IPR027519">
    <property type="entry name" value="KFase_ver/fungi-typ"/>
</dbReference>
<proteinExistence type="inferred from homology"/>
<dbReference type="EC" id="3.5.1.9" evidence="5"/>
<keyword evidence="4 5" id="KW-0539">Nucleus</keyword>
<reference evidence="8" key="2">
    <citation type="submission" date="2025-09" db="UniProtKB">
        <authorList>
            <consortium name="Ensembl"/>
        </authorList>
    </citation>
    <scope>IDENTIFICATION</scope>
</reference>
<evidence type="ECO:0000256" key="4">
    <source>
        <dbReference type="ARBA" id="ARBA00023242"/>
    </source>
</evidence>
<comment type="subcellular location">
    <subcellularLocation>
        <location evidence="5">Cytoplasm</location>
        <location evidence="5">Cytosol</location>
    </subcellularLocation>
    <subcellularLocation>
        <location evidence="5">Nucleus</location>
    </subcellularLocation>
</comment>
<dbReference type="Gene3D" id="3.40.50.1820">
    <property type="entry name" value="alpha/beta hydrolase"/>
    <property type="match status" value="1"/>
</dbReference>
<comment type="catalytic activity">
    <reaction evidence="5">
        <text>N-formyl-L-kynurenine + H2O = L-kynurenine + formate + H(+)</text>
        <dbReference type="Rhea" id="RHEA:13009"/>
        <dbReference type="ChEBI" id="CHEBI:15377"/>
        <dbReference type="ChEBI" id="CHEBI:15378"/>
        <dbReference type="ChEBI" id="CHEBI:15740"/>
        <dbReference type="ChEBI" id="CHEBI:57959"/>
        <dbReference type="ChEBI" id="CHEBI:58629"/>
        <dbReference type="EC" id="3.5.1.9"/>
    </reaction>
</comment>
<dbReference type="PANTHER" id="PTHR48081:SF33">
    <property type="entry name" value="KYNURENINE FORMAMIDASE"/>
    <property type="match status" value="1"/>
</dbReference>
<organism evidence="8 9">
    <name type="scientific">Falco tinnunculus</name>
    <name type="common">Common kestrel</name>
    <dbReference type="NCBI Taxonomy" id="100819"/>
    <lineage>
        <taxon>Eukaryota</taxon>
        <taxon>Metazoa</taxon>
        <taxon>Chordata</taxon>
        <taxon>Craniata</taxon>
        <taxon>Vertebrata</taxon>
        <taxon>Euteleostomi</taxon>
        <taxon>Archelosauria</taxon>
        <taxon>Archosauria</taxon>
        <taxon>Dinosauria</taxon>
        <taxon>Saurischia</taxon>
        <taxon>Theropoda</taxon>
        <taxon>Coelurosauria</taxon>
        <taxon>Aves</taxon>
        <taxon>Neognathae</taxon>
        <taxon>Neoaves</taxon>
        <taxon>Telluraves</taxon>
        <taxon>Australaves</taxon>
        <taxon>Falconiformes</taxon>
        <taxon>Falconidae</taxon>
        <taxon>Falco</taxon>
    </lineage>
</organism>
<feature type="compositionally biased region" description="Low complexity" evidence="6">
    <location>
        <begin position="154"/>
        <end position="163"/>
    </location>
</feature>
<dbReference type="GO" id="GO:0004061">
    <property type="term" value="F:arylformamidase activity"/>
    <property type="evidence" value="ECO:0007669"/>
    <property type="project" value="UniProtKB-UniRule"/>
</dbReference>
<protein>
    <recommendedName>
        <fullName evidence="5">Kynurenine formamidase</fullName>
        <shortName evidence="5">KFA</shortName>
        <shortName evidence="5">KFase</shortName>
        <ecNumber evidence="5">3.5.1.9</ecNumber>
    </recommendedName>
    <alternativeName>
        <fullName evidence="5">Arylformamidase</fullName>
    </alternativeName>
    <alternativeName>
        <fullName evidence="5">N-formylkynurenine formamidase</fullName>
        <shortName evidence="5">FKF</shortName>
    </alternativeName>
</protein>
<dbReference type="PANTHER" id="PTHR48081">
    <property type="entry name" value="AB HYDROLASE SUPERFAMILY PROTEIN C4A8.06C"/>
    <property type="match status" value="1"/>
</dbReference>
<evidence type="ECO:0000256" key="3">
    <source>
        <dbReference type="ARBA" id="ARBA00023079"/>
    </source>
</evidence>
<name>A0A8C4TPT3_FALTI</name>
<feature type="compositionally biased region" description="Polar residues" evidence="6">
    <location>
        <begin position="1"/>
        <end position="12"/>
    </location>
</feature>
<sequence>MSSVLQETTVSGQRAPAPSLPPPPAYLFPENMGPKITWGQNHGGQRAEHSLTGAPGGRPPGHWPGHHPAQLSTSSGSPSTLPGAAAAPRRPRSPAPHQPAPQSLRTAQTPPPQYRPRHGSPGAPLNASASAPTAAIGRPPGAGMRPPRYLDLPARAAGRAGVDAGHREAVHGSDQPTDRPTDCPRAPARRAAQSEEGSRSRAHAPSNRRRARAAAPPRWLMGAQARKFLFPSTYRTALLSRRAPRARLLTGTSPRYRPVSQPGGPASAPPFGRPMEAWRLRLRLAPGAANGSRAARGSRGGIGALEEQYSPSRWSPRLGTDAVIQAHLAATAAGTQRARDGAQTSLHVPYGDGEGEKLDIYFPMEPSGTFPVLVYIHGGYWQCLSKEESGFMVPPLVSQGVAVVAVGYDIAPKGRMDTMVLQVRRSLAFLVEQYPGIRGIYLCGHSAGAHLAAMVLSTDWMEYGVVLDIKGAALVSGVYDLEPILHTYVNDVLNMSWEVAQRNSPMLYIAPPGPAAAACEVLVAVAQHDSPEFRRQSQEYGQALRAAGWSVSLLDLAGVDHFDIIEKLSEDSYVLTQVILNMISRA</sequence>
<evidence type="ECO:0000256" key="1">
    <source>
        <dbReference type="ARBA" id="ARBA00022490"/>
    </source>
</evidence>
<gene>
    <name evidence="5" type="primary">AFMID</name>
</gene>
<feature type="active site" description="Nucleophile" evidence="5">
    <location>
        <position position="446"/>
    </location>
</feature>
<accession>A0A8C4TPT3</accession>
<comment type="domain">
    <text evidence="5">The main chain amide nitrogen atoms of the second glycine and its adjacent residue in the HGGXW motif define the oxyanion hole, and stabilize the oxyanion that forms during the nucleophilic attack by the catalytic serine during substrate cleavage.</text>
</comment>
<feature type="region of interest" description="Disordered" evidence="6">
    <location>
        <begin position="1"/>
        <end position="216"/>
    </location>
</feature>
<evidence type="ECO:0000256" key="5">
    <source>
        <dbReference type="HAMAP-Rule" id="MF_03014"/>
    </source>
</evidence>
<dbReference type="GO" id="GO:0034354">
    <property type="term" value="P:'de novo' NAD+ biosynthetic process from L-tryptophan"/>
    <property type="evidence" value="ECO:0007669"/>
    <property type="project" value="UniProtKB-UniRule"/>
</dbReference>
<dbReference type="SUPFAM" id="SSF53474">
    <property type="entry name" value="alpha/beta-Hydrolases"/>
    <property type="match status" value="1"/>
</dbReference>
<comment type="subunit">
    <text evidence="5">Homodimer.</text>
</comment>
<feature type="short sequence motif" description="HGGXW" evidence="5">
    <location>
        <begin position="377"/>
        <end position="381"/>
    </location>
</feature>
<dbReference type="Pfam" id="PF20434">
    <property type="entry name" value="BD-FAE"/>
    <property type="match status" value="1"/>
</dbReference>
<feature type="compositionally biased region" description="Basic residues" evidence="6">
    <location>
        <begin position="200"/>
        <end position="212"/>
    </location>
</feature>
<feature type="active site" evidence="5">
    <location>
        <position position="529"/>
    </location>
</feature>
<dbReference type="InterPro" id="IPR029058">
    <property type="entry name" value="AB_hydrolase_fold"/>
</dbReference>
<dbReference type="Proteomes" id="UP000694562">
    <property type="component" value="Unplaced"/>
</dbReference>
<dbReference type="UniPathway" id="UPA00333">
    <property type="reaction ID" value="UER00454"/>
</dbReference>
<reference evidence="8" key="1">
    <citation type="submission" date="2025-08" db="UniProtKB">
        <authorList>
            <consortium name="Ensembl"/>
        </authorList>
    </citation>
    <scope>IDENTIFICATION</scope>
</reference>
<dbReference type="GO" id="GO:0019441">
    <property type="term" value="P:L-tryptophan catabolic process to kynurenine"/>
    <property type="evidence" value="ECO:0007669"/>
    <property type="project" value="UniProtKB-UniRule"/>
</dbReference>
<keyword evidence="9" id="KW-1185">Reference proteome</keyword>
<dbReference type="GO" id="GO:0005829">
    <property type="term" value="C:cytosol"/>
    <property type="evidence" value="ECO:0007669"/>
    <property type="project" value="UniProtKB-SubCell"/>
</dbReference>
<comment type="pathway">
    <text evidence="5">Amino-acid degradation; L-tryptophan degradation via kynurenine pathway; L-kynurenine from L-tryptophan: step 2/2.</text>
</comment>